<feature type="transmembrane region" description="Helical" evidence="3">
    <location>
        <begin position="266"/>
        <end position="291"/>
    </location>
</feature>
<comment type="caution">
    <text evidence="4">The sequence shown here is derived from an EMBL/GenBank/DDBJ whole genome shotgun (WGS) entry which is preliminary data.</text>
</comment>
<dbReference type="EMBL" id="SNRW01009672">
    <property type="protein sequence ID" value="KAA6377644.1"/>
    <property type="molecule type" value="Genomic_DNA"/>
</dbReference>
<feature type="region of interest" description="Disordered" evidence="2">
    <location>
        <begin position="740"/>
        <end position="813"/>
    </location>
</feature>
<evidence type="ECO:0000256" key="1">
    <source>
        <dbReference type="SAM" id="Coils"/>
    </source>
</evidence>
<feature type="transmembrane region" description="Helical" evidence="3">
    <location>
        <begin position="582"/>
        <end position="613"/>
    </location>
</feature>
<gene>
    <name evidence="4" type="ORF">EZS28_026829</name>
</gene>
<feature type="compositionally biased region" description="Polar residues" evidence="2">
    <location>
        <begin position="799"/>
        <end position="813"/>
    </location>
</feature>
<name>A0A5J4V5J7_9EUKA</name>
<feature type="compositionally biased region" description="Polar residues" evidence="2">
    <location>
        <begin position="114"/>
        <end position="133"/>
    </location>
</feature>
<feature type="non-terminal residue" evidence="4">
    <location>
        <position position="1327"/>
    </location>
</feature>
<feature type="transmembrane region" description="Helical" evidence="3">
    <location>
        <begin position="659"/>
        <end position="675"/>
    </location>
</feature>
<keyword evidence="1" id="KW-0175">Coiled coil</keyword>
<accession>A0A5J4V5J7</accession>
<feature type="compositionally biased region" description="Basic and acidic residues" evidence="2">
    <location>
        <begin position="469"/>
        <end position="485"/>
    </location>
</feature>
<keyword evidence="3" id="KW-1133">Transmembrane helix</keyword>
<dbReference type="Proteomes" id="UP000324800">
    <property type="component" value="Unassembled WGS sequence"/>
</dbReference>
<feature type="transmembrane region" description="Helical" evidence="3">
    <location>
        <begin position="338"/>
        <end position="360"/>
    </location>
</feature>
<reference evidence="4 5" key="1">
    <citation type="submission" date="2019-03" db="EMBL/GenBank/DDBJ databases">
        <title>Single cell metagenomics reveals metabolic interactions within the superorganism composed of flagellate Streblomastix strix and complex community of Bacteroidetes bacteria on its surface.</title>
        <authorList>
            <person name="Treitli S.C."/>
            <person name="Kolisko M."/>
            <person name="Husnik F."/>
            <person name="Keeling P."/>
            <person name="Hampl V."/>
        </authorList>
    </citation>
    <scope>NUCLEOTIDE SEQUENCE [LARGE SCALE GENOMIC DNA]</scope>
    <source>
        <strain evidence="4">ST1C</strain>
    </source>
</reference>
<feature type="transmembrane region" description="Helical" evidence="3">
    <location>
        <begin position="695"/>
        <end position="715"/>
    </location>
</feature>
<evidence type="ECO:0000256" key="3">
    <source>
        <dbReference type="SAM" id="Phobius"/>
    </source>
</evidence>
<feature type="compositionally biased region" description="Basic and acidic residues" evidence="2">
    <location>
        <begin position="740"/>
        <end position="767"/>
    </location>
</feature>
<feature type="region of interest" description="Disordered" evidence="2">
    <location>
        <begin position="188"/>
        <end position="225"/>
    </location>
</feature>
<feature type="region of interest" description="Disordered" evidence="2">
    <location>
        <begin position="464"/>
        <end position="485"/>
    </location>
</feature>
<feature type="compositionally biased region" description="Polar residues" evidence="2">
    <location>
        <begin position="188"/>
        <end position="207"/>
    </location>
</feature>
<feature type="region of interest" description="Disordered" evidence="2">
    <location>
        <begin position="1226"/>
        <end position="1246"/>
    </location>
</feature>
<keyword evidence="3" id="KW-0472">Membrane</keyword>
<feature type="transmembrane region" description="Helical" evidence="3">
    <location>
        <begin position="625"/>
        <end position="647"/>
    </location>
</feature>
<proteinExistence type="predicted"/>
<feature type="transmembrane region" description="Helical" evidence="3">
    <location>
        <begin position="999"/>
        <end position="1021"/>
    </location>
</feature>
<sequence>MQHWLQSQFVQQLHFVQHWYENFQFLYTSHVRGAKLFTLLQLWCVGALAFYKRQTKGKEVEIARTTLEIQRLQENQKSLRQTLLNRGWIKRIVTINLKNLTFLDDINTDDDETSTIASSTTPMPTQNQSDTQTDIQAPQWLIYPHIGTPSQSIIKAGQDTQQYSPLILPSHSPSNVSSSSFQLAHNKQKGGQSIITKSNTEQLVRSSNEQEDISRSQSFDQQGERDETLIYDENEENELAHLQMMGQRQKLLNNQRRLHSLKLKRILFFNFIIVSIPNAILKCLTLLSPIILLIHLYMTPITLVSLPIFLLSIQPLFMSSSSLNTNSQLSAQKNKPKYRFILFSTNLIVFIISALGLAFFTLANDIPSIIKAVINTESYQATVQPTFSEFTLKDLQYQAAYAFSVPLIFSLIFIRHNAEQKAKAAILADHPQQGDDHYQSSYESLVLNGSGDNVNDFIQDQNTYNEEGGANREVEGDDQIPRNEFGDQKWGRYQAQQEQQQSQIQYGDNRNYINQQSRNGFGLNEPHVDDEQNFPIQVTQSPDRFAGEEETVVMAPKQPLGQYTLCSSFISGLILSHELMRWIAICSMLMIFATYSNNTIVLLPCVLSLPFLIQPLTQHPQLTKQVSMLLIIWISLISFITYALHSHIIYKLFLGDQKITHLARVFFALGLTYYFKDENPDQLINSPRDLGYRALLFQLITITAHFILIYLNEIINDAIDEEKKTCPVCIGAALISQDHADDVSENERNQENDFILNERNRENERNNQNEVVQDESPKTEHQNKRQHRYQSKVVRPQQIPDQRSNEQNGFDGSNEQVQFRIGNKQQNTFQQGSSQQDNENRFVKVSSAQATTIQQQEPSNMQQYNQPYQTSNQKPQLQQLIRDQQAALQSIHTHFTDPFFILFGFGGSSILSPIPILLAQVVKLAFPFVLCISFSYLQFAGVFYFAIMVAFIVKTSKSPHKKFYNNEQKEKIKKYAKKKKNIDEDEEIVSVNIHSKEPIVAYIIAVILLILVSAISIATFFSKGDLQLFFLNSNVNEIIEMENQVNESIAFWDRKNSSIFASLNPIYSGVGNEMKIAMRNRIQNNYQVNDWIDLVAKLRFGVDIFNFSITMRNISDSQPSNEDIPKVEVCNIVRWNPVLVSHISVLIVFCLLLRVNYVFKVLDAHNPNILNYFIGKDDQKQQSLDEKDINLKIDRDLKQERKKEIDQNDDLILQASSPSFSQHSVHFDMDFGNESPTGNQIQRENRQREIEHARQYLFRQQRLQQKIQQQELGWKGQNNLAEIQQQRFVELFQNIDQIFTLPPALRGEKYSYTFINNTAPDNIILAL</sequence>
<feature type="coiled-coil region" evidence="1">
    <location>
        <begin position="55"/>
        <end position="82"/>
    </location>
</feature>
<organism evidence="4 5">
    <name type="scientific">Streblomastix strix</name>
    <dbReference type="NCBI Taxonomy" id="222440"/>
    <lineage>
        <taxon>Eukaryota</taxon>
        <taxon>Metamonada</taxon>
        <taxon>Preaxostyla</taxon>
        <taxon>Oxymonadida</taxon>
        <taxon>Streblomastigidae</taxon>
        <taxon>Streblomastix</taxon>
    </lineage>
</organism>
<evidence type="ECO:0000313" key="4">
    <source>
        <dbReference type="EMBL" id="KAA6377644.1"/>
    </source>
</evidence>
<feature type="transmembrane region" description="Helical" evidence="3">
    <location>
        <begin position="899"/>
        <end position="918"/>
    </location>
</feature>
<evidence type="ECO:0008006" key="6">
    <source>
        <dbReference type="Google" id="ProtNLM"/>
    </source>
</evidence>
<feature type="transmembrane region" description="Helical" evidence="3">
    <location>
        <begin position="924"/>
        <end position="953"/>
    </location>
</feature>
<evidence type="ECO:0000256" key="2">
    <source>
        <dbReference type="SAM" id="MobiDB-lite"/>
    </source>
</evidence>
<feature type="region of interest" description="Disordered" evidence="2">
    <location>
        <begin position="113"/>
        <end position="133"/>
    </location>
</feature>
<keyword evidence="3" id="KW-0812">Transmembrane</keyword>
<feature type="transmembrane region" description="Helical" evidence="3">
    <location>
        <begin position="395"/>
        <end position="414"/>
    </location>
</feature>
<feature type="transmembrane region" description="Helical" evidence="3">
    <location>
        <begin position="297"/>
        <end position="317"/>
    </location>
</feature>
<evidence type="ECO:0000313" key="5">
    <source>
        <dbReference type="Proteomes" id="UP000324800"/>
    </source>
</evidence>
<protein>
    <recommendedName>
        <fullName evidence="6">Transmembrane protein</fullName>
    </recommendedName>
</protein>